<feature type="region of interest" description="Disordered" evidence="1">
    <location>
        <begin position="75"/>
        <end position="123"/>
    </location>
</feature>
<feature type="region of interest" description="Disordered" evidence="1">
    <location>
        <begin position="1"/>
        <end position="47"/>
    </location>
</feature>
<sequence>MPNVNYMGGTKRTKKENYDRKGKKKRKEEEDEPYEEILDVNEEDGVPDAAKKNVETTDQGANEDEFGAKDYRTQVELKPDHESRPLWVGGPTKPRPKNGKNGCRPAHRSLQAEYPYEQYASCR</sequence>
<protein>
    <submittedName>
        <fullName evidence="2">Uncharacterized protein</fullName>
    </submittedName>
</protein>
<evidence type="ECO:0000256" key="1">
    <source>
        <dbReference type="SAM" id="MobiDB-lite"/>
    </source>
</evidence>
<dbReference type="Proteomes" id="UP001461498">
    <property type="component" value="Unassembled WGS sequence"/>
</dbReference>
<accession>A0AAW1CWB8</accession>
<feature type="compositionally biased region" description="Basic and acidic residues" evidence="1">
    <location>
        <begin position="75"/>
        <end position="84"/>
    </location>
</feature>
<name>A0AAW1CWB8_9HEMI</name>
<comment type="caution">
    <text evidence="2">The sequence shown here is derived from an EMBL/GenBank/DDBJ whole genome shotgun (WGS) entry which is preliminary data.</text>
</comment>
<feature type="compositionally biased region" description="Acidic residues" evidence="1">
    <location>
        <begin position="29"/>
        <end position="46"/>
    </location>
</feature>
<evidence type="ECO:0000313" key="2">
    <source>
        <dbReference type="EMBL" id="KAK9502295.1"/>
    </source>
</evidence>
<organism evidence="2 3">
    <name type="scientific">Rhynocoris fuscipes</name>
    <dbReference type="NCBI Taxonomy" id="488301"/>
    <lineage>
        <taxon>Eukaryota</taxon>
        <taxon>Metazoa</taxon>
        <taxon>Ecdysozoa</taxon>
        <taxon>Arthropoda</taxon>
        <taxon>Hexapoda</taxon>
        <taxon>Insecta</taxon>
        <taxon>Pterygota</taxon>
        <taxon>Neoptera</taxon>
        <taxon>Paraneoptera</taxon>
        <taxon>Hemiptera</taxon>
        <taxon>Heteroptera</taxon>
        <taxon>Panheteroptera</taxon>
        <taxon>Cimicomorpha</taxon>
        <taxon>Reduviidae</taxon>
        <taxon>Harpactorinae</taxon>
        <taxon>Harpactorini</taxon>
        <taxon>Rhynocoris</taxon>
    </lineage>
</organism>
<proteinExistence type="predicted"/>
<dbReference type="EMBL" id="JAPXFL010000008">
    <property type="protein sequence ID" value="KAK9502295.1"/>
    <property type="molecule type" value="Genomic_DNA"/>
</dbReference>
<evidence type="ECO:0000313" key="3">
    <source>
        <dbReference type="Proteomes" id="UP001461498"/>
    </source>
</evidence>
<dbReference type="AlphaFoldDB" id="A0AAW1CWB8"/>
<keyword evidence="3" id="KW-1185">Reference proteome</keyword>
<reference evidence="2 3" key="1">
    <citation type="submission" date="2022-12" db="EMBL/GenBank/DDBJ databases">
        <title>Chromosome-level genome assembly of true bugs.</title>
        <authorList>
            <person name="Ma L."/>
            <person name="Li H."/>
        </authorList>
    </citation>
    <scope>NUCLEOTIDE SEQUENCE [LARGE SCALE GENOMIC DNA]</scope>
    <source>
        <strain evidence="2">Lab_2022b</strain>
    </source>
</reference>
<gene>
    <name evidence="2" type="ORF">O3M35_011093</name>
</gene>